<reference evidence="9 10" key="1">
    <citation type="submission" date="2021-02" db="EMBL/GenBank/DDBJ databases">
        <title>Sulfurospirillum tamanensis sp. nov.</title>
        <authorList>
            <person name="Frolova A."/>
            <person name="Merkel A."/>
            <person name="Slobodkin A."/>
        </authorList>
    </citation>
    <scope>NUCLEOTIDE SEQUENCE [LARGE SCALE GENOMIC DNA]</scope>
    <source>
        <strain evidence="9 10">T05b</strain>
    </source>
</reference>
<comment type="similarity">
    <text evidence="1">Belongs to the prokaryotic molybdopterin-containing oxidoreductase family.</text>
</comment>
<evidence type="ECO:0000256" key="1">
    <source>
        <dbReference type="ARBA" id="ARBA00010312"/>
    </source>
</evidence>
<organism evidence="9 10">
    <name type="scientific">Sulfurospirillum tamanense</name>
    <dbReference type="NCBI Taxonomy" id="2813362"/>
    <lineage>
        <taxon>Bacteria</taxon>
        <taxon>Pseudomonadati</taxon>
        <taxon>Campylobacterota</taxon>
        <taxon>Epsilonproteobacteria</taxon>
        <taxon>Campylobacterales</taxon>
        <taxon>Sulfurospirillaceae</taxon>
        <taxon>Sulfurospirillum</taxon>
    </lineage>
</organism>
<evidence type="ECO:0000256" key="7">
    <source>
        <dbReference type="ARBA" id="ARBA00023014"/>
    </source>
</evidence>
<evidence type="ECO:0000256" key="6">
    <source>
        <dbReference type="ARBA" id="ARBA00023004"/>
    </source>
</evidence>
<comment type="caution">
    <text evidence="9">The sequence shown here is derived from an EMBL/GenBank/DDBJ whole genome shotgun (WGS) entry which is preliminary data.</text>
</comment>
<dbReference type="Proteomes" id="UP000703590">
    <property type="component" value="Unassembled WGS sequence"/>
</dbReference>
<reference evidence="9 10" key="3">
    <citation type="submission" date="2021-02" db="EMBL/GenBank/DDBJ databases">
        <authorList>
            <person name="Merkel A.Y."/>
        </authorList>
    </citation>
    <scope>NUCLEOTIDE SEQUENCE [LARGE SCALE GENOMIC DNA]</scope>
    <source>
        <strain evidence="9 10">T05b</strain>
    </source>
</reference>
<dbReference type="Gene3D" id="3.30.2070.10">
    <property type="entry name" value="Formate dehydrogenase/DMSO reductase"/>
    <property type="match status" value="1"/>
</dbReference>
<keyword evidence="2" id="KW-0500">Molybdenum</keyword>
<dbReference type="PANTHER" id="PTHR43742:SF6">
    <property type="entry name" value="OXIDOREDUCTASE YYAE-RELATED"/>
    <property type="match status" value="1"/>
</dbReference>
<proteinExistence type="inferred from homology"/>
<dbReference type="InterPro" id="IPR019546">
    <property type="entry name" value="TAT_signal_bac_arc"/>
</dbReference>
<keyword evidence="3" id="KW-0479">Metal-binding</keyword>
<reference evidence="10" key="2">
    <citation type="submission" date="2021-02" db="EMBL/GenBank/DDBJ databases">
        <title>Sulfurospirillum tamanensis sp. nov.</title>
        <authorList>
            <person name="Merkel A.Y."/>
        </authorList>
    </citation>
    <scope>NUCLEOTIDE SEQUENCE [LARGE SCALE GENOMIC DNA]</scope>
    <source>
        <strain evidence="10">T05b</strain>
    </source>
</reference>
<dbReference type="PROSITE" id="PS51669">
    <property type="entry name" value="4FE4S_MOW_BIS_MGD"/>
    <property type="match status" value="1"/>
</dbReference>
<evidence type="ECO:0000256" key="3">
    <source>
        <dbReference type="ARBA" id="ARBA00022723"/>
    </source>
</evidence>
<dbReference type="SUPFAM" id="SSF53706">
    <property type="entry name" value="Formate dehydrogenase/DMSO reductase, domains 1-3"/>
    <property type="match status" value="1"/>
</dbReference>
<dbReference type="PROSITE" id="PS51318">
    <property type="entry name" value="TAT"/>
    <property type="match status" value="1"/>
</dbReference>
<feature type="domain" description="4Fe-4S Mo/W bis-MGD-type" evidence="8">
    <location>
        <begin position="57"/>
        <end position="114"/>
    </location>
</feature>
<dbReference type="Pfam" id="PF00384">
    <property type="entry name" value="Molybdopterin"/>
    <property type="match status" value="1"/>
</dbReference>
<accession>A0ABS2WPD6</accession>
<dbReference type="Pfam" id="PF04879">
    <property type="entry name" value="Molybdop_Fe4S4"/>
    <property type="match status" value="1"/>
</dbReference>
<dbReference type="EMBL" id="JAFHKK010000003">
    <property type="protein sequence ID" value="MBN2963556.1"/>
    <property type="molecule type" value="Genomic_DNA"/>
</dbReference>
<dbReference type="InterPro" id="IPR006657">
    <property type="entry name" value="MoPterin_dinucl-bd_dom"/>
</dbReference>
<gene>
    <name evidence="9" type="ORF">JWV37_02090</name>
</gene>
<dbReference type="CDD" id="cd02766">
    <property type="entry name" value="MopB_3"/>
    <property type="match status" value="1"/>
</dbReference>
<dbReference type="Gene3D" id="2.20.25.90">
    <property type="entry name" value="ADC-like domains"/>
    <property type="match status" value="1"/>
</dbReference>
<dbReference type="Gene3D" id="3.40.50.740">
    <property type="match status" value="1"/>
</dbReference>
<evidence type="ECO:0000313" key="9">
    <source>
        <dbReference type="EMBL" id="MBN2963556.1"/>
    </source>
</evidence>
<dbReference type="InterPro" id="IPR006311">
    <property type="entry name" value="TAT_signal"/>
</dbReference>
<dbReference type="InterPro" id="IPR009010">
    <property type="entry name" value="Asp_de-COase-like_dom_sf"/>
</dbReference>
<evidence type="ECO:0000256" key="4">
    <source>
        <dbReference type="ARBA" id="ARBA00022729"/>
    </source>
</evidence>
<dbReference type="PANTHER" id="PTHR43742">
    <property type="entry name" value="TRIMETHYLAMINE-N-OXIDE REDUCTASE"/>
    <property type="match status" value="1"/>
</dbReference>
<dbReference type="SMART" id="SM00926">
    <property type="entry name" value="Molybdop_Fe4S4"/>
    <property type="match status" value="1"/>
</dbReference>
<evidence type="ECO:0000256" key="5">
    <source>
        <dbReference type="ARBA" id="ARBA00023002"/>
    </source>
</evidence>
<dbReference type="SUPFAM" id="SSF50692">
    <property type="entry name" value="ADC-like"/>
    <property type="match status" value="1"/>
</dbReference>
<dbReference type="Pfam" id="PF10518">
    <property type="entry name" value="TAT_signal"/>
    <property type="match status" value="1"/>
</dbReference>
<dbReference type="InterPro" id="IPR050612">
    <property type="entry name" value="Prok_Mopterin_Oxidored"/>
</dbReference>
<keyword evidence="6" id="KW-0408">Iron</keyword>
<dbReference type="InterPro" id="IPR006656">
    <property type="entry name" value="Mopterin_OxRdtase"/>
</dbReference>
<protein>
    <submittedName>
        <fullName evidence="9">Molybdopterin-dependent oxidoreductase</fullName>
    </submittedName>
</protein>
<keyword evidence="5" id="KW-0560">Oxidoreductase</keyword>
<evidence type="ECO:0000256" key="2">
    <source>
        <dbReference type="ARBA" id="ARBA00022505"/>
    </source>
</evidence>
<dbReference type="InterPro" id="IPR006963">
    <property type="entry name" value="Mopterin_OxRdtase_4Fe-4S_dom"/>
</dbReference>
<dbReference type="RefSeq" id="WP_205457999.1">
    <property type="nucleotide sequence ID" value="NZ_JAFHKK010000003.1"/>
</dbReference>
<dbReference type="Pfam" id="PF01568">
    <property type="entry name" value="Molydop_binding"/>
    <property type="match status" value="1"/>
</dbReference>
<evidence type="ECO:0000313" key="10">
    <source>
        <dbReference type="Proteomes" id="UP000703590"/>
    </source>
</evidence>
<name>A0ABS2WPD6_9BACT</name>
<keyword evidence="4" id="KW-0732">Signal</keyword>
<keyword evidence="10" id="KW-1185">Reference proteome</keyword>
<keyword evidence="7" id="KW-0411">Iron-sulfur</keyword>
<dbReference type="Gene3D" id="2.40.40.20">
    <property type="match status" value="1"/>
</dbReference>
<sequence>MSTHPSPVDALLREGVSRRNFLKGLLASGAVASFPGGALAAEPYVDTKIPFTGKKSYTTFRNACPRNCYDTCSIKTFVKDGVIQFIEGAKESTFTNGGTCVKGNSYVRRVYSPDRIKYPMMQVGGKGSGTWKRISWDEAMDTIAKKLLAIKKEDGHLLGAALTKYSGNFGITHYGVEGMFSSIGYTTRFAGTPCWPAGIDAQNLDMGAMWCNDPEEMKDSKYIILWGANPAANSVHSMKYIFEAKKKGAKVVVIDPVFTEAASKASEWIQVKVGSDGLLALGMAKIIIDANMHDKEWLAKNTKGYKEFKAYLDTINLRDVAETSGLSLELISQIALEFAKADPATIWSGYGLQRHTNGGSMIRAIDALVAITGNIGKYAGGSRYGHLDTWGFNYHAMSMEKPAGSVGYVGGKRMGEFGHGAAGEEKPDYDDRYLNINKTAREILNSDPKVRLLWVACKNTFAQDFDRNLLIEAFKSLEMVVVVDEFFNETTKWADIVLPVTTQFEEYDVNVSYWHYWLSINEQAIKPLHEAKNDLEIAALLSKKLNALEKGSCTFPEYVDTKQWTAKEFNAGIYEKFGISSWEELKNGPVKAKPVIPYADGKFFTPSGKYEFYSETSKEYGWKALPEYVEVRKPYDKFRLTTPHSRFSLHSQFQNLDWMEEFNAEPFVYINTKDATDKRVETGDIVAVFSKVGLLRVKAKVTDNVPSGTVMMYEQWFNNNIYNVNELVDDTSSDMGAFKTGAPGVALHDAYVNFRKI</sequence>
<dbReference type="Gene3D" id="3.40.228.10">
    <property type="entry name" value="Dimethylsulfoxide Reductase, domain 2"/>
    <property type="match status" value="1"/>
</dbReference>
<evidence type="ECO:0000259" key="8">
    <source>
        <dbReference type="PROSITE" id="PS51669"/>
    </source>
</evidence>